<evidence type="ECO:0000256" key="3">
    <source>
        <dbReference type="ARBA" id="ARBA00022741"/>
    </source>
</evidence>
<name>A0AA46DY28_9FUSO</name>
<protein>
    <recommendedName>
        <fullName evidence="7">Aspartate--tRNA ligase</fullName>
        <ecNumber evidence="7">6.1.1.12</ecNumber>
    </recommendedName>
    <alternativeName>
        <fullName evidence="7">Aspartyl-tRNA synthetase</fullName>
        <shortName evidence="7">AspRS</shortName>
    </alternativeName>
</protein>
<dbReference type="InterPro" id="IPR029351">
    <property type="entry name" value="GAD_dom"/>
</dbReference>
<dbReference type="RefSeq" id="WP_134113515.1">
    <property type="nucleotide sequence ID" value="NZ_SOBG01000007.1"/>
</dbReference>
<evidence type="ECO:0000313" key="10">
    <source>
        <dbReference type="Proteomes" id="UP000294678"/>
    </source>
</evidence>
<dbReference type="InterPro" id="IPR004524">
    <property type="entry name" value="Asp-tRNA-ligase_1"/>
</dbReference>
<feature type="binding site" evidence="7">
    <location>
        <position position="450"/>
    </location>
    <ligand>
        <name>L-aspartate</name>
        <dbReference type="ChEBI" id="CHEBI:29991"/>
    </ligand>
</feature>
<dbReference type="InterPro" id="IPR004115">
    <property type="entry name" value="GAD-like_sf"/>
</dbReference>
<dbReference type="Gene3D" id="2.40.50.140">
    <property type="entry name" value="Nucleic acid-binding proteins"/>
    <property type="match status" value="1"/>
</dbReference>
<dbReference type="PANTHER" id="PTHR22594:SF5">
    <property type="entry name" value="ASPARTATE--TRNA LIGASE, MITOCHONDRIAL"/>
    <property type="match status" value="1"/>
</dbReference>
<dbReference type="Proteomes" id="UP000294678">
    <property type="component" value="Unassembled WGS sequence"/>
</dbReference>
<dbReference type="InterPro" id="IPR002312">
    <property type="entry name" value="Asp/Asn-tRNA-synth_IIb"/>
</dbReference>
<dbReference type="HAMAP" id="MF_00044">
    <property type="entry name" value="Asp_tRNA_synth_type1"/>
    <property type="match status" value="1"/>
</dbReference>
<dbReference type="PRINTS" id="PR01042">
    <property type="entry name" value="TRNASYNTHASP"/>
</dbReference>
<keyword evidence="5 7" id="KW-0648">Protein biosynthesis</keyword>
<feature type="binding site" evidence="7">
    <location>
        <begin position="536"/>
        <end position="539"/>
    </location>
    <ligand>
        <name>ATP</name>
        <dbReference type="ChEBI" id="CHEBI:30616"/>
    </ligand>
</feature>
<feature type="binding site" evidence="7">
    <location>
        <begin position="221"/>
        <end position="223"/>
    </location>
    <ligand>
        <name>ATP</name>
        <dbReference type="ChEBI" id="CHEBI:30616"/>
    </ligand>
</feature>
<evidence type="ECO:0000259" key="8">
    <source>
        <dbReference type="PROSITE" id="PS50862"/>
    </source>
</evidence>
<evidence type="ECO:0000256" key="1">
    <source>
        <dbReference type="ARBA" id="ARBA00006303"/>
    </source>
</evidence>
<comment type="similarity">
    <text evidence="1 7">Belongs to the class-II aminoacyl-tRNA synthetase family. Type 1 subfamily.</text>
</comment>
<dbReference type="EMBL" id="SOBG01000007">
    <property type="protein sequence ID" value="TDT68581.1"/>
    <property type="molecule type" value="Genomic_DNA"/>
</dbReference>
<dbReference type="InterPro" id="IPR004365">
    <property type="entry name" value="NA-bd_OB_tRNA"/>
</dbReference>
<dbReference type="GO" id="GO:0003676">
    <property type="term" value="F:nucleic acid binding"/>
    <property type="evidence" value="ECO:0007669"/>
    <property type="project" value="InterPro"/>
</dbReference>
<keyword evidence="6 7" id="KW-0030">Aminoacyl-tRNA synthetase</keyword>
<feature type="binding site" evidence="7">
    <location>
        <position position="175"/>
    </location>
    <ligand>
        <name>L-aspartate</name>
        <dbReference type="ChEBI" id="CHEBI:29991"/>
    </ligand>
</feature>
<keyword evidence="10" id="KW-1185">Reference proteome</keyword>
<accession>A0AA46DY28</accession>
<feature type="binding site" evidence="7">
    <location>
        <position position="491"/>
    </location>
    <ligand>
        <name>L-aspartate</name>
        <dbReference type="ChEBI" id="CHEBI:29991"/>
    </ligand>
</feature>
<evidence type="ECO:0000256" key="4">
    <source>
        <dbReference type="ARBA" id="ARBA00022840"/>
    </source>
</evidence>
<dbReference type="Pfam" id="PF02938">
    <property type="entry name" value="GAD"/>
    <property type="match status" value="1"/>
</dbReference>
<reference evidence="9 10" key="1">
    <citation type="submission" date="2019-03" db="EMBL/GenBank/DDBJ databases">
        <title>Genomic Encyclopedia of Type Strains, Phase IV (KMG-IV): sequencing the most valuable type-strain genomes for metagenomic binning, comparative biology and taxonomic classification.</title>
        <authorList>
            <person name="Goeker M."/>
        </authorList>
    </citation>
    <scope>NUCLEOTIDE SEQUENCE [LARGE SCALE GENOMIC DNA]</scope>
    <source>
        <strain evidence="9 10">DSM 100055</strain>
    </source>
</reference>
<dbReference type="GO" id="GO:0005737">
    <property type="term" value="C:cytoplasm"/>
    <property type="evidence" value="ECO:0007669"/>
    <property type="project" value="UniProtKB-SubCell"/>
</dbReference>
<dbReference type="GO" id="GO:0004815">
    <property type="term" value="F:aspartate-tRNA ligase activity"/>
    <property type="evidence" value="ECO:0007669"/>
    <property type="project" value="UniProtKB-UniRule"/>
</dbReference>
<dbReference type="EC" id="6.1.1.12" evidence="7"/>
<dbReference type="SUPFAM" id="SSF55681">
    <property type="entry name" value="Class II aaRS and biotin synthetases"/>
    <property type="match status" value="1"/>
</dbReference>
<dbReference type="InterPro" id="IPR047090">
    <property type="entry name" value="AspRS_core"/>
</dbReference>
<dbReference type="PROSITE" id="PS50862">
    <property type="entry name" value="AA_TRNA_LIGASE_II"/>
    <property type="match status" value="1"/>
</dbReference>
<feature type="binding site" evidence="7">
    <location>
        <position position="221"/>
    </location>
    <ligand>
        <name>L-aspartate</name>
        <dbReference type="ChEBI" id="CHEBI:29991"/>
    </ligand>
</feature>
<comment type="catalytic activity">
    <reaction evidence="7">
        <text>tRNA(Asp) + L-aspartate + ATP = L-aspartyl-tRNA(Asp) + AMP + diphosphate</text>
        <dbReference type="Rhea" id="RHEA:19649"/>
        <dbReference type="Rhea" id="RHEA-COMP:9660"/>
        <dbReference type="Rhea" id="RHEA-COMP:9678"/>
        <dbReference type="ChEBI" id="CHEBI:29991"/>
        <dbReference type="ChEBI" id="CHEBI:30616"/>
        <dbReference type="ChEBI" id="CHEBI:33019"/>
        <dbReference type="ChEBI" id="CHEBI:78442"/>
        <dbReference type="ChEBI" id="CHEBI:78516"/>
        <dbReference type="ChEBI" id="CHEBI:456215"/>
        <dbReference type="EC" id="6.1.1.12"/>
    </reaction>
</comment>
<evidence type="ECO:0000313" key="9">
    <source>
        <dbReference type="EMBL" id="TDT68581.1"/>
    </source>
</evidence>
<evidence type="ECO:0000256" key="5">
    <source>
        <dbReference type="ARBA" id="ARBA00022917"/>
    </source>
</evidence>
<comment type="caution">
    <text evidence="9">The sequence shown here is derived from an EMBL/GenBank/DDBJ whole genome shotgun (WGS) entry which is preliminary data.</text>
</comment>
<dbReference type="SUPFAM" id="SSF55261">
    <property type="entry name" value="GAD domain-like"/>
    <property type="match status" value="1"/>
</dbReference>
<feature type="region of interest" description="Aspartate" evidence="7">
    <location>
        <begin position="199"/>
        <end position="202"/>
    </location>
</feature>
<dbReference type="InterPro" id="IPR012340">
    <property type="entry name" value="NA-bd_OB-fold"/>
</dbReference>
<dbReference type="InterPro" id="IPR006195">
    <property type="entry name" value="aa-tRNA-synth_II"/>
</dbReference>
<dbReference type="InterPro" id="IPR047089">
    <property type="entry name" value="Asp-tRNA-ligase_1_N"/>
</dbReference>
<feature type="domain" description="Aminoacyl-transfer RNA synthetases class-II family profile" evidence="8">
    <location>
        <begin position="145"/>
        <end position="555"/>
    </location>
</feature>
<dbReference type="NCBIfam" id="NF001750">
    <property type="entry name" value="PRK00476.1"/>
    <property type="match status" value="1"/>
</dbReference>
<feature type="binding site" evidence="7">
    <location>
        <position position="230"/>
    </location>
    <ligand>
        <name>ATP</name>
        <dbReference type="ChEBI" id="CHEBI:30616"/>
    </ligand>
</feature>
<organism evidence="9 10">
    <name type="scientific">Hypnocyclicus thermotrophus</name>
    <dbReference type="NCBI Taxonomy" id="1627895"/>
    <lineage>
        <taxon>Bacteria</taxon>
        <taxon>Fusobacteriati</taxon>
        <taxon>Fusobacteriota</taxon>
        <taxon>Fusobacteriia</taxon>
        <taxon>Fusobacteriales</taxon>
        <taxon>Fusobacteriaceae</taxon>
        <taxon>Hypnocyclicus</taxon>
    </lineage>
</organism>
<gene>
    <name evidence="7" type="primary">aspS</name>
    <name evidence="9" type="ORF">EV215_1648</name>
</gene>
<dbReference type="AlphaFoldDB" id="A0AA46DY28"/>
<dbReference type="SUPFAM" id="SSF50249">
    <property type="entry name" value="Nucleic acid-binding proteins"/>
    <property type="match status" value="1"/>
</dbReference>
<sequence>MKYRTHLLGELREKNIEEKVILTGWVDNRRDLGGLIFLDLRDRTGITQIVFNPEDLSENIINIAHKVKSEYIVKVEGTVKERFSKNPNIPTGNIEVIADNIKIINKSEVLPFEIKDDIKLNEAIRLKYRYLDIRRPKILNNLLKRNQMMFSMREFLTKKGFIDIETPILTRSTPEGARDFIVPTRTENGKFYALPQSPQLFKQILMIAGVDKYYQVAKCFRDEDLRADRQPEFTQLDIEMSFVDENDIMEMIEELAKKVFLDIVGKKIEYKFDRLSYYDAMERYGSDKPDTRFDLELKDLSDIAKECNFKAFKNVVENGGVLKGINVKSAAKDYSRKLIDELTEFVKIYGAKGLAWIKIEENYEIKSPIAKFFTKKELDEIIEKMDAKEGDILFLVADKLKIVYDSLGALRLKIGKERKLIDENQYNFLWVVDFPLLEWSEEEKRYKAQHHPFTAIKDEDIELIENSPEKVRTKSYDLVLNGYEIGGGSVRIHQEEIQEKIFKLLELSEEEIQEKFGFFLEAFKYGAPPHGGIAFGVDRFLMVLLKENSIREVIPFPKTNKGQCLLTEAPNYIDDSQLNDVGINLKK</sequence>
<dbReference type="InterPro" id="IPR045864">
    <property type="entry name" value="aa-tRNA-synth_II/BPL/LPL"/>
</dbReference>
<dbReference type="Pfam" id="PF01336">
    <property type="entry name" value="tRNA_anti-codon"/>
    <property type="match status" value="1"/>
</dbReference>
<keyword evidence="2 7" id="KW-0436">Ligase</keyword>
<keyword evidence="7" id="KW-0963">Cytoplasm</keyword>
<evidence type="ECO:0000256" key="6">
    <source>
        <dbReference type="ARBA" id="ARBA00023146"/>
    </source>
</evidence>
<comment type="function">
    <text evidence="7">Catalyzes the attachment of L-aspartate to tRNA(Asp) in a two-step reaction: L-aspartate is first activated by ATP to form Asp-AMP and then transferred to the acceptor end of tRNA(Asp).</text>
</comment>
<dbReference type="CDD" id="cd04317">
    <property type="entry name" value="EcAspRS_like_N"/>
    <property type="match status" value="1"/>
</dbReference>
<comment type="caution">
    <text evidence="7">Lacks conserved residue(s) required for the propagation of feature annotation.</text>
</comment>
<feature type="binding site" evidence="7">
    <location>
        <position position="484"/>
    </location>
    <ligand>
        <name>ATP</name>
        <dbReference type="ChEBI" id="CHEBI:30616"/>
    </ligand>
</feature>
<dbReference type="Gene3D" id="3.30.1360.30">
    <property type="entry name" value="GAD-like domain"/>
    <property type="match status" value="1"/>
</dbReference>
<dbReference type="Gene3D" id="3.30.930.10">
    <property type="entry name" value="Bira Bifunctional Protein, Domain 2"/>
    <property type="match status" value="1"/>
</dbReference>
<dbReference type="InterPro" id="IPR004364">
    <property type="entry name" value="Aa-tRNA-synt_II"/>
</dbReference>
<proteinExistence type="inferred from homology"/>
<keyword evidence="3 7" id="KW-0547">Nucleotide-binding</keyword>
<dbReference type="CDD" id="cd00777">
    <property type="entry name" value="AspRS_core"/>
    <property type="match status" value="1"/>
</dbReference>
<evidence type="ECO:0000256" key="2">
    <source>
        <dbReference type="ARBA" id="ARBA00022598"/>
    </source>
</evidence>
<keyword evidence="4 7" id="KW-0067">ATP-binding</keyword>
<dbReference type="NCBIfam" id="TIGR00459">
    <property type="entry name" value="aspS_bact"/>
    <property type="match status" value="1"/>
</dbReference>
<dbReference type="GO" id="GO:0005524">
    <property type="term" value="F:ATP binding"/>
    <property type="evidence" value="ECO:0007669"/>
    <property type="project" value="UniProtKB-UniRule"/>
</dbReference>
<evidence type="ECO:0000256" key="7">
    <source>
        <dbReference type="HAMAP-Rule" id="MF_00044"/>
    </source>
</evidence>
<dbReference type="Pfam" id="PF00152">
    <property type="entry name" value="tRNA-synt_2"/>
    <property type="match status" value="1"/>
</dbReference>
<comment type="subunit">
    <text evidence="7">Homodimer.</text>
</comment>
<dbReference type="GO" id="GO:0006422">
    <property type="term" value="P:aspartyl-tRNA aminoacylation"/>
    <property type="evidence" value="ECO:0007669"/>
    <property type="project" value="UniProtKB-UniRule"/>
</dbReference>
<dbReference type="PANTHER" id="PTHR22594">
    <property type="entry name" value="ASPARTYL/LYSYL-TRNA SYNTHETASE"/>
    <property type="match status" value="1"/>
</dbReference>
<comment type="subcellular location">
    <subcellularLocation>
        <location evidence="7">Cytoplasm</location>
    </subcellularLocation>
</comment>